<feature type="transmembrane region" description="Helical" evidence="6">
    <location>
        <begin position="225"/>
        <end position="247"/>
    </location>
</feature>
<dbReference type="AlphaFoldDB" id="A0A927WFA4"/>
<dbReference type="Pfam" id="PF13440">
    <property type="entry name" value="Polysacc_synt_3"/>
    <property type="match status" value="1"/>
</dbReference>
<dbReference type="PANTHER" id="PTHR30250">
    <property type="entry name" value="PST FAMILY PREDICTED COLANIC ACID TRANSPORTER"/>
    <property type="match status" value="1"/>
</dbReference>
<sequence>MGKGMIVNFSKIKESKLFCSAGVYTIGHILNAALPFMLLPVLTRYLSPEDYGITAMLTVLMGIYFPFVGLNLHGFVSVSYFKYRKDFPIIVSTTFLLMISSLLVAILVTYTYADVISSLSFFPCGWLWVIVCLCVTDFFVMVLQVIQQVKNHAKEYIVIQVGQTLINLILSLVLVVLLAMNWKGRILAQVLTGIIFTFIAFFLFRKWGLMKLQFNVMYARKALAYGIPLIPHALCGVFIVAADRLLISKMVGLEEVGIFTVGASIGKGIELLGSAFNNAFCPWLYAKLKDFDDGKDNDYRKVVRFSYTCMIGFLSIAVIYSLCMPYFLAFFVGQKFQEASQYIIYFALSSALHAIYYLVTNYIFYRQKTQYLAMITFSSGGLHIGITYLLINAFGTIGAAYASVITQTVITICTWWLGNKVYPMPWALWKR</sequence>
<feature type="transmembrane region" description="Helical" evidence="6">
    <location>
        <begin position="186"/>
        <end position="204"/>
    </location>
</feature>
<dbReference type="EMBL" id="SVCA01000008">
    <property type="protein sequence ID" value="MBE6085652.1"/>
    <property type="molecule type" value="Genomic_DNA"/>
</dbReference>
<protein>
    <recommendedName>
        <fullName evidence="9">Membrane protein involved in the export of O-antigen and teichoic acid</fullName>
    </recommendedName>
</protein>
<keyword evidence="3 6" id="KW-0812">Transmembrane</keyword>
<feature type="transmembrane region" description="Helical" evidence="6">
    <location>
        <begin position="51"/>
        <end position="75"/>
    </location>
</feature>
<feature type="transmembrane region" description="Helical" evidence="6">
    <location>
        <begin position="158"/>
        <end position="180"/>
    </location>
</feature>
<feature type="transmembrane region" description="Helical" evidence="6">
    <location>
        <begin position="125"/>
        <end position="146"/>
    </location>
</feature>
<feature type="transmembrane region" description="Helical" evidence="6">
    <location>
        <begin position="21"/>
        <end position="39"/>
    </location>
</feature>
<evidence type="ECO:0000256" key="5">
    <source>
        <dbReference type="ARBA" id="ARBA00023136"/>
    </source>
</evidence>
<feature type="transmembrane region" description="Helical" evidence="6">
    <location>
        <begin position="343"/>
        <end position="365"/>
    </location>
</feature>
<evidence type="ECO:0008006" key="9">
    <source>
        <dbReference type="Google" id="ProtNLM"/>
    </source>
</evidence>
<keyword evidence="4 6" id="KW-1133">Transmembrane helix</keyword>
<reference evidence="7" key="1">
    <citation type="submission" date="2019-04" db="EMBL/GenBank/DDBJ databases">
        <title>Evolution of Biomass-Degrading Anaerobic Consortia Revealed by Metagenomics.</title>
        <authorList>
            <person name="Peng X."/>
        </authorList>
    </citation>
    <scope>NUCLEOTIDE SEQUENCE</scope>
    <source>
        <strain evidence="7">SIG242</strain>
    </source>
</reference>
<evidence type="ECO:0000256" key="3">
    <source>
        <dbReference type="ARBA" id="ARBA00022692"/>
    </source>
</evidence>
<evidence type="ECO:0000313" key="7">
    <source>
        <dbReference type="EMBL" id="MBE6085652.1"/>
    </source>
</evidence>
<comment type="caution">
    <text evidence="7">The sequence shown here is derived from an EMBL/GenBank/DDBJ whole genome shotgun (WGS) entry which is preliminary data.</text>
</comment>
<feature type="transmembrane region" description="Helical" evidence="6">
    <location>
        <begin position="305"/>
        <end position="331"/>
    </location>
</feature>
<feature type="transmembrane region" description="Helical" evidence="6">
    <location>
        <begin position="371"/>
        <end position="391"/>
    </location>
</feature>
<evidence type="ECO:0000256" key="4">
    <source>
        <dbReference type="ARBA" id="ARBA00022989"/>
    </source>
</evidence>
<dbReference type="GO" id="GO:0005886">
    <property type="term" value="C:plasma membrane"/>
    <property type="evidence" value="ECO:0007669"/>
    <property type="project" value="UniProtKB-SubCell"/>
</dbReference>
<keyword evidence="2" id="KW-1003">Cell membrane</keyword>
<organism evidence="7 8">
    <name type="scientific">Selenomonas ruminantium</name>
    <dbReference type="NCBI Taxonomy" id="971"/>
    <lineage>
        <taxon>Bacteria</taxon>
        <taxon>Bacillati</taxon>
        <taxon>Bacillota</taxon>
        <taxon>Negativicutes</taxon>
        <taxon>Selenomonadales</taxon>
        <taxon>Selenomonadaceae</taxon>
        <taxon>Selenomonas</taxon>
    </lineage>
</organism>
<dbReference type="Proteomes" id="UP000772151">
    <property type="component" value="Unassembled WGS sequence"/>
</dbReference>
<feature type="transmembrane region" description="Helical" evidence="6">
    <location>
        <begin position="87"/>
        <end position="113"/>
    </location>
</feature>
<dbReference type="PANTHER" id="PTHR30250:SF11">
    <property type="entry name" value="O-ANTIGEN TRANSPORTER-RELATED"/>
    <property type="match status" value="1"/>
</dbReference>
<evidence type="ECO:0000256" key="1">
    <source>
        <dbReference type="ARBA" id="ARBA00004651"/>
    </source>
</evidence>
<evidence type="ECO:0000256" key="6">
    <source>
        <dbReference type="SAM" id="Phobius"/>
    </source>
</evidence>
<evidence type="ECO:0000313" key="8">
    <source>
        <dbReference type="Proteomes" id="UP000772151"/>
    </source>
</evidence>
<name>A0A927WFA4_SELRU</name>
<proteinExistence type="predicted"/>
<accession>A0A927WFA4</accession>
<dbReference type="InterPro" id="IPR050833">
    <property type="entry name" value="Poly_Biosynth_Transport"/>
</dbReference>
<feature type="transmembrane region" description="Helical" evidence="6">
    <location>
        <begin position="398"/>
        <end position="418"/>
    </location>
</feature>
<evidence type="ECO:0000256" key="2">
    <source>
        <dbReference type="ARBA" id="ARBA00022475"/>
    </source>
</evidence>
<gene>
    <name evidence="7" type="ORF">E7203_09440</name>
</gene>
<keyword evidence="5 6" id="KW-0472">Membrane</keyword>
<dbReference type="RefSeq" id="WP_303669766.1">
    <property type="nucleotide sequence ID" value="NZ_SVCA01000008.1"/>
</dbReference>
<comment type="subcellular location">
    <subcellularLocation>
        <location evidence="1">Cell membrane</location>
        <topology evidence="1">Multi-pass membrane protein</topology>
    </subcellularLocation>
</comment>